<proteinExistence type="predicted"/>
<dbReference type="AlphaFoldDB" id="A0A9P4U4D9"/>
<dbReference type="OrthoDB" id="4509729at2759"/>
<keyword evidence="3" id="KW-1185">Reference proteome</keyword>
<gene>
    <name evidence="2" type="ORF">EJ08DRAFT_645005</name>
</gene>
<name>A0A9P4U4D9_9PEZI</name>
<dbReference type="EMBL" id="MU007011">
    <property type="protein sequence ID" value="KAF2435968.1"/>
    <property type="molecule type" value="Genomic_DNA"/>
</dbReference>
<comment type="caution">
    <text evidence="2">The sequence shown here is derived from an EMBL/GenBank/DDBJ whole genome shotgun (WGS) entry which is preliminary data.</text>
</comment>
<evidence type="ECO:0000256" key="1">
    <source>
        <dbReference type="SAM" id="MobiDB-lite"/>
    </source>
</evidence>
<feature type="compositionally biased region" description="Pro residues" evidence="1">
    <location>
        <begin position="52"/>
        <end position="62"/>
    </location>
</feature>
<feature type="compositionally biased region" description="Basic residues" evidence="1">
    <location>
        <begin position="20"/>
        <end position="29"/>
    </location>
</feature>
<sequence length="154" mass="17373">MGKPQASSPEKDQILERYTRLSHHSAQLRHRLDNSASTTPSPYSSPQQTHPTFPPYPSPVNSPTPTSDSTEDEALLYEVDNQIKTTLTELLNCESVKHDKTFRAWVQSKLMDAEHELKQQRRRRSITANETMRAFGGGVHYGNEPATLTLRTAV</sequence>
<accession>A0A9P4U4D9</accession>
<feature type="compositionally biased region" description="Low complexity" evidence="1">
    <location>
        <begin position="37"/>
        <end position="51"/>
    </location>
</feature>
<feature type="compositionally biased region" description="Basic and acidic residues" evidence="1">
    <location>
        <begin position="9"/>
        <end position="19"/>
    </location>
</feature>
<evidence type="ECO:0000313" key="2">
    <source>
        <dbReference type="EMBL" id="KAF2435968.1"/>
    </source>
</evidence>
<dbReference type="Proteomes" id="UP000800235">
    <property type="component" value="Unassembled WGS sequence"/>
</dbReference>
<organism evidence="2 3">
    <name type="scientific">Tothia fuscella</name>
    <dbReference type="NCBI Taxonomy" id="1048955"/>
    <lineage>
        <taxon>Eukaryota</taxon>
        <taxon>Fungi</taxon>
        <taxon>Dikarya</taxon>
        <taxon>Ascomycota</taxon>
        <taxon>Pezizomycotina</taxon>
        <taxon>Dothideomycetes</taxon>
        <taxon>Pleosporomycetidae</taxon>
        <taxon>Venturiales</taxon>
        <taxon>Cylindrosympodiaceae</taxon>
        <taxon>Tothia</taxon>
    </lineage>
</organism>
<reference evidence="2" key="1">
    <citation type="journal article" date="2020" name="Stud. Mycol.">
        <title>101 Dothideomycetes genomes: a test case for predicting lifestyles and emergence of pathogens.</title>
        <authorList>
            <person name="Haridas S."/>
            <person name="Albert R."/>
            <person name="Binder M."/>
            <person name="Bloem J."/>
            <person name="Labutti K."/>
            <person name="Salamov A."/>
            <person name="Andreopoulos B."/>
            <person name="Baker S."/>
            <person name="Barry K."/>
            <person name="Bills G."/>
            <person name="Bluhm B."/>
            <person name="Cannon C."/>
            <person name="Castanera R."/>
            <person name="Culley D."/>
            <person name="Daum C."/>
            <person name="Ezra D."/>
            <person name="Gonzalez J."/>
            <person name="Henrissat B."/>
            <person name="Kuo A."/>
            <person name="Liang C."/>
            <person name="Lipzen A."/>
            <person name="Lutzoni F."/>
            <person name="Magnuson J."/>
            <person name="Mondo S."/>
            <person name="Nolan M."/>
            <person name="Ohm R."/>
            <person name="Pangilinan J."/>
            <person name="Park H.-J."/>
            <person name="Ramirez L."/>
            <person name="Alfaro M."/>
            <person name="Sun H."/>
            <person name="Tritt A."/>
            <person name="Yoshinaga Y."/>
            <person name="Zwiers L.-H."/>
            <person name="Turgeon B."/>
            <person name="Goodwin S."/>
            <person name="Spatafora J."/>
            <person name="Crous P."/>
            <person name="Grigoriev I."/>
        </authorList>
    </citation>
    <scope>NUCLEOTIDE SEQUENCE</scope>
    <source>
        <strain evidence="2">CBS 130266</strain>
    </source>
</reference>
<evidence type="ECO:0000313" key="3">
    <source>
        <dbReference type="Proteomes" id="UP000800235"/>
    </source>
</evidence>
<protein>
    <submittedName>
        <fullName evidence="2">Uncharacterized protein</fullName>
    </submittedName>
</protein>
<feature type="region of interest" description="Disordered" evidence="1">
    <location>
        <begin position="1"/>
        <end position="72"/>
    </location>
</feature>